<accession>A0A8H6YMF6</accession>
<dbReference type="InterPro" id="IPR000073">
    <property type="entry name" value="AB_hydrolase_1"/>
</dbReference>
<feature type="domain" description="AB hydrolase-1" evidence="1">
    <location>
        <begin position="10"/>
        <end position="184"/>
    </location>
</feature>
<dbReference type="EMBL" id="JACAZI010000004">
    <property type="protein sequence ID" value="KAF7361712.1"/>
    <property type="molecule type" value="Genomic_DNA"/>
</dbReference>
<comment type="caution">
    <text evidence="2">The sequence shown here is derived from an EMBL/GenBank/DDBJ whole genome shotgun (WGS) entry which is preliminary data.</text>
</comment>
<dbReference type="PANTHER" id="PTHR37017">
    <property type="entry name" value="AB HYDROLASE-1 DOMAIN-CONTAINING PROTEIN-RELATED"/>
    <property type="match status" value="1"/>
</dbReference>
<dbReference type="Gene3D" id="3.40.50.1820">
    <property type="entry name" value="alpha/beta hydrolase"/>
    <property type="match status" value="1"/>
</dbReference>
<dbReference type="Proteomes" id="UP000620124">
    <property type="component" value="Unassembled WGS sequence"/>
</dbReference>
<dbReference type="InterPro" id="IPR029058">
    <property type="entry name" value="AB_hydrolase_fold"/>
</dbReference>
<dbReference type="Pfam" id="PF12697">
    <property type="entry name" value="Abhydrolase_6"/>
    <property type="match status" value="1"/>
</dbReference>
<dbReference type="SUPFAM" id="SSF53474">
    <property type="entry name" value="alpha/beta-Hydrolases"/>
    <property type="match status" value="1"/>
</dbReference>
<organism evidence="2 3">
    <name type="scientific">Mycena venus</name>
    <dbReference type="NCBI Taxonomy" id="2733690"/>
    <lineage>
        <taxon>Eukaryota</taxon>
        <taxon>Fungi</taxon>
        <taxon>Dikarya</taxon>
        <taxon>Basidiomycota</taxon>
        <taxon>Agaricomycotina</taxon>
        <taxon>Agaricomycetes</taxon>
        <taxon>Agaricomycetidae</taxon>
        <taxon>Agaricales</taxon>
        <taxon>Marasmiineae</taxon>
        <taxon>Mycenaceae</taxon>
        <taxon>Mycena</taxon>
    </lineage>
</organism>
<sequence length="212" mass="22762">MDTSAKPTFILVPGIFHTPVHGQLLADALHAKGYPTESISHPTIGPLATTAPLNADPANIRQVLEKLINDQEREVILMCHSYGGIPGSQVKGLERSGRAKAGLKGGIVKQIYLSAILPLEGENTIQACVAVGLVGGRGEWVEMDTVTGTVVHTSKAAPILFHDLPNDQAEYWASKLEPIAPHFNSDPCNQRLLGHRCSEGVHILQKGSRPFT</sequence>
<dbReference type="OrthoDB" id="2931355at2759"/>
<dbReference type="InterPro" id="IPR052897">
    <property type="entry name" value="Sec-Metab_Biosynth_Hydrolase"/>
</dbReference>
<protein>
    <submittedName>
        <fullName evidence="2">AB hydrolase-1 domain-containing protein</fullName>
    </submittedName>
</protein>
<evidence type="ECO:0000259" key="1">
    <source>
        <dbReference type="Pfam" id="PF12697"/>
    </source>
</evidence>
<keyword evidence="3" id="KW-1185">Reference proteome</keyword>
<gene>
    <name evidence="2" type="ORF">MVEN_00514800</name>
</gene>
<dbReference type="GO" id="GO:0016787">
    <property type="term" value="F:hydrolase activity"/>
    <property type="evidence" value="ECO:0007669"/>
    <property type="project" value="UniProtKB-KW"/>
</dbReference>
<dbReference type="PANTHER" id="PTHR37017:SF11">
    <property type="entry name" value="ESTERASE_LIPASE_THIOESTERASE DOMAIN-CONTAINING PROTEIN"/>
    <property type="match status" value="1"/>
</dbReference>
<proteinExistence type="predicted"/>
<evidence type="ECO:0000313" key="3">
    <source>
        <dbReference type="Proteomes" id="UP000620124"/>
    </source>
</evidence>
<dbReference type="AlphaFoldDB" id="A0A8H6YMF6"/>
<evidence type="ECO:0000313" key="2">
    <source>
        <dbReference type="EMBL" id="KAF7361712.1"/>
    </source>
</evidence>
<reference evidence="2" key="1">
    <citation type="submission" date="2020-05" db="EMBL/GenBank/DDBJ databases">
        <title>Mycena genomes resolve the evolution of fungal bioluminescence.</title>
        <authorList>
            <person name="Tsai I.J."/>
        </authorList>
    </citation>
    <scope>NUCLEOTIDE SEQUENCE</scope>
    <source>
        <strain evidence="2">CCC161011</strain>
    </source>
</reference>
<keyword evidence="2" id="KW-0378">Hydrolase</keyword>
<name>A0A8H6YMF6_9AGAR</name>